<dbReference type="InterPro" id="IPR006311">
    <property type="entry name" value="TAT_signal"/>
</dbReference>
<dbReference type="EMBL" id="CP003495">
    <property type="protein sequence ID" value="AFY28932.1"/>
    <property type="molecule type" value="Genomic_DNA"/>
</dbReference>
<dbReference type="Gene3D" id="3.60.21.10">
    <property type="match status" value="1"/>
</dbReference>
<dbReference type="eggNOG" id="COG1409">
    <property type="taxonomic scope" value="Bacteria"/>
</dbReference>
<evidence type="ECO:0000313" key="5">
    <source>
        <dbReference type="Proteomes" id="UP000010388"/>
    </source>
</evidence>
<keyword evidence="4" id="KW-0378">Hydrolase</keyword>
<proteinExistence type="predicted"/>
<dbReference type="KEGG" id="cgc:Cyagr_1792"/>
<dbReference type="PROSITE" id="PS51318">
    <property type="entry name" value="TAT"/>
    <property type="match status" value="1"/>
</dbReference>
<evidence type="ECO:0000256" key="1">
    <source>
        <dbReference type="ARBA" id="ARBA00023136"/>
    </source>
</evidence>
<dbReference type="SUPFAM" id="SSF56300">
    <property type="entry name" value="Metallo-dependent phosphatases"/>
    <property type="match status" value="1"/>
</dbReference>
<evidence type="ECO:0000313" key="4">
    <source>
        <dbReference type="EMBL" id="AFY28932.1"/>
    </source>
</evidence>
<dbReference type="Pfam" id="PF00149">
    <property type="entry name" value="Metallophos"/>
    <property type="match status" value="1"/>
</dbReference>
<dbReference type="Proteomes" id="UP000010388">
    <property type="component" value="Chromosome"/>
</dbReference>
<dbReference type="PATRIC" id="fig|292564.3.peg.1700"/>
<dbReference type="InterPro" id="IPR029052">
    <property type="entry name" value="Metallo-depent_PP-like"/>
</dbReference>
<gene>
    <name evidence="4" type="ordered locus">Cyagr_1792</name>
</gene>
<feature type="region of interest" description="Disordered" evidence="2">
    <location>
        <begin position="331"/>
        <end position="351"/>
    </location>
</feature>
<dbReference type="RefSeq" id="WP_015109382.1">
    <property type="nucleotide sequence ID" value="NC_019675.1"/>
</dbReference>
<protein>
    <submittedName>
        <fullName evidence="4">Putative phosphohydrolase</fullName>
    </submittedName>
</protein>
<accession>K9P6C1</accession>
<sequence>MPPTLGRRQVLTLSGLALGAGLWQAIRPDRSLADDLAAAAGLVAPPRGGTRLVLISDLNAAYGSTTYIAEVHRGVALIPSLHPDLVICAGDMVAGQKAGLGRERLAAMWAGFDRSVLGPLRRAGLPFAPAMGNHDASGARSGGRFLFEDDRAEASRFWRARRDALGLTFVDSGDFPFHYAIRQKEAFVLVWDASTAQVPAAQLRWAERVLAGPAARSAGRRLVVGHLPLRAVSQGRDRPGEVLAQPAALQQLLERHGVEAYVSGHQHAYFPARLGRLDLFHLGAMGSGPRRLLGQAANPFQTLTVLDLVGSPPRLVDTSFDLRTLRPIDPQRLPRSLSDAAGRQLQRRPGA</sequence>
<dbReference type="OrthoDB" id="651281at2"/>
<dbReference type="InterPro" id="IPR004843">
    <property type="entry name" value="Calcineurin-like_PHP"/>
</dbReference>
<dbReference type="GO" id="GO:0016787">
    <property type="term" value="F:hydrolase activity"/>
    <property type="evidence" value="ECO:0007669"/>
    <property type="project" value="UniProtKB-KW"/>
</dbReference>
<reference evidence="5" key="1">
    <citation type="journal article" date="2013" name="Proc. Natl. Acad. Sci. U.S.A.">
        <title>Improving the coverage of the cyanobacterial phylum using diversity-driven genome sequencing.</title>
        <authorList>
            <person name="Shih P.M."/>
            <person name="Wu D."/>
            <person name="Latifi A."/>
            <person name="Axen S.D."/>
            <person name="Fewer D.P."/>
            <person name="Talla E."/>
            <person name="Calteau A."/>
            <person name="Cai F."/>
            <person name="Tandeau de Marsac N."/>
            <person name="Rippka R."/>
            <person name="Herdman M."/>
            <person name="Sivonen K."/>
            <person name="Coursin T."/>
            <person name="Laurent T."/>
            <person name="Goodwin L."/>
            <person name="Nolan M."/>
            <person name="Davenport K.W."/>
            <person name="Han C.S."/>
            <person name="Rubin E.M."/>
            <person name="Eisen J.A."/>
            <person name="Woyke T."/>
            <person name="Gugger M."/>
            <person name="Kerfeld C.A."/>
        </authorList>
    </citation>
    <scope>NUCLEOTIDE SEQUENCE [LARGE SCALE GENOMIC DNA]</scope>
    <source>
        <strain evidence="5">ATCC 27147 / PCC 6307</strain>
    </source>
</reference>
<keyword evidence="1" id="KW-0472">Membrane</keyword>
<feature type="domain" description="Calcineurin-like phosphoesterase" evidence="3">
    <location>
        <begin position="51"/>
        <end position="269"/>
    </location>
</feature>
<dbReference type="HOGENOM" id="CLU_064696_0_0_3"/>
<dbReference type="STRING" id="292564.Cyagr_1792"/>
<evidence type="ECO:0000259" key="3">
    <source>
        <dbReference type="Pfam" id="PF00149"/>
    </source>
</evidence>
<name>K9P6C1_CYAGP</name>
<evidence type="ECO:0000256" key="2">
    <source>
        <dbReference type="SAM" id="MobiDB-lite"/>
    </source>
</evidence>
<dbReference type="AlphaFoldDB" id="K9P6C1"/>
<organism evidence="4 5">
    <name type="scientific">Cyanobium gracile (strain ATCC 27147 / PCC 6307)</name>
    <dbReference type="NCBI Taxonomy" id="292564"/>
    <lineage>
        <taxon>Bacteria</taxon>
        <taxon>Bacillati</taxon>
        <taxon>Cyanobacteriota</taxon>
        <taxon>Cyanophyceae</taxon>
        <taxon>Synechococcales</taxon>
        <taxon>Prochlorococcaceae</taxon>
        <taxon>Cyanobium</taxon>
    </lineage>
</organism>